<sequence>MSANERAIPEDNILKNSINENEKTSEAETTFAIVQQAVLQLWDVVNGLSSIQPPKRQHYRVTVFGSARIQKDTPLYDDVRWLASELTAMGCDIVTGGGPGLMEAANEGSVLADPSDRFESIGLRVNLSYEQQTNPFVEEVYQHRTFFSRLHHFVLLSDAFVVLPGGIGTTLEAMMIWQLLQVRHLRNTPLIMVGKMWFDLVDWATKHMVDREPKLANAVDMTIPNCVDTVAEAIALLRQSHADWESCQSKECLTIFKPH</sequence>
<dbReference type="Pfam" id="PF03641">
    <property type="entry name" value="Lysine_decarbox"/>
    <property type="match status" value="1"/>
</dbReference>
<accession>A0A1U7H8Q8</accession>
<comment type="caution">
    <text evidence="1">The sequence shown here is derived from an EMBL/GenBank/DDBJ whole genome shotgun (WGS) entry which is preliminary data.</text>
</comment>
<dbReference type="Proteomes" id="UP000186868">
    <property type="component" value="Unassembled WGS sequence"/>
</dbReference>
<dbReference type="OrthoDB" id="9801098at2"/>
<dbReference type="GO" id="GO:0005829">
    <property type="term" value="C:cytosol"/>
    <property type="evidence" value="ECO:0007669"/>
    <property type="project" value="TreeGrafter"/>
</dbReference>
<dbReference type="EMBL" id="MRCB01000038">
    <property type="protein sequence ID" value="OKH19689.1"/>
    <property type="molecule type" value="Genomic_DNA"/>
</dbReference>
<dbReference type="PANTHER" id="PTHR43393:SF3">
    <property type="entry name" value="LYSINE DECARBOXYLASE-LIKE PROTEIN"/>
    <property type="match status" value="1"/>
</dbReference>
<dbReference type="InterPro" id="IPR031100">
    <property type="entry name" value="LOG_fam"/>
</dbReference>
<dbReference type="InterPro" id="IPR052341">
    <property type="entry name" value="LOG_family_nucleotidases"/>
</dbReference>
<dbReference type="Gene3D" id="3.40.50.450">
    <property type="match status" value="1"/>
</dbReference>
<keyword evidence="2" id="KW-1185">Reference proteome</keyword>
<dbReference type="AlphaFoldDB" id="A0A1U7H8Q8"/>
<dbReference type="RefSeq" id="WP_073601397.1">
    <property type="nucleotide sequence ID" value="NZ_MRCB01000038.1"/>
</dbReference>
<organism evidence="1 2">
    <name type="scientific">Hydrococcus rivularis NIES-593</name>
    <dbReference type="NCBI Taxonomy" id="1921803"/>
    <lineage>
        <taxon>Bacteria</taxon>
        <taxon>Bacillati</taxon>
        <taxon>Cyanobacteriota</taxon>
        <taxon>Cyanophyceae</taxon>
        <taxon>Pleurocapsales</taxon>
        <taxon>Hydrococcaceae</taxon>
        <taxon>Hydrococcus</taxon>
    </lineage>
</organism>
<reference evidence="1 2" key="1">
    <citation type="submission" date="2016-11" db="EMBL/GenBank/DDBJ databases">
        <title>Draft Genome Sequences of Nine Cyanobacterial Strains from Diverse Habitats.</title>
        <authorList>
            <person name="Zhu T."/>
            <person name="Hou S."/>
            <person name="Lu X."/>
            <person name="Hess W.R."/>
        </authorList>
    </citation>
    <scope>NUCLEOTIDE SEQUENCE [LARGE SCALE GENOMIC DNA]</scope>
    <source>
        <strain evidence="1 2">NIES-593</strain>
    </source>
</reference>
<name>A0A1U7H8Q8_9CYAN</name>
<dbReference type="SUPFAM" id="SSF102405">
    <property type="entry name" value="MCP/YpsA-like"/>
    <property type="match status" value="1"/>
</dbReference>
<dbReference type="STRING" id="1921803.NIES593_20705"/>
<dbReference type="PANTHER" id="PTHR43393">
    <property type="entry name" value="CYTOKININ RIBOSIDE 5'-MONOPHOSPHATE PHOSPHORIBOHYDROLASE"/>
    <property type="match status" value="1"/>
</dbReference>
<proteinExistence type="predicted"/>
<protein>
    <submittedName>
        <fullName evidence="1">Lysine decarboxylase</fullName>
    </submittedName>
</protein>
<evidence type="ECO:0000313" key="2">
    <source>
        <dbReference type="Proteomes" id="UP000186868"/>
    </source>
</evidence>
<gene>
    <name evidence="1" type="ORF">NIES593_20705</name>
</gene>
<evidence type="ECO:0000313" key="1">
    <source>
        <dbReference type="EMBL" id="OKH19689.1"/>
    </source>
</evidence>